<dbReference type="Proteomes" id="UP000291591">
    <property type="component" value="Unassembled WGS sequence"/>
</dbReference>
<feature type="transmembrane region" description="Helical" evidence="1">
    <location>
        <begin position="65"/>
        <end position="85"/>
    </location>
</feature>
<dbReference type="OrthoDB" id="3579838at2"/>
<sequence length="256" mass="25646">MIASLPLALALSAVFVLTGAYALVRWSAAMTGPLPPSRRMAELAHLLMSVAMVVMTWTWAGTTGVTVQIVLFTVFAGYFVVDAVARYRTGSHGCAGGSAHALMAAAMVWMLAAMPLIMPTPVVAEAGGHGAHSGHGGGDGAAMDMTAHTGPVAWAVVLTIGACAALLATSAFWAVRALRGRTVVAGAPLVTDETAEPATEAAETGPGGGGTAVATVAPAVAAPAPHRLLGPRSDAGCHALMGLGMIVMLLGMVAGW</sequence>
<keyword evidence="1" id="KW-0812">Transmembrane</keyword>
<organism evidence="2 3">
    <name type="scientific">Pseudonocardia sediminis</name>
    <dbReference type="NCBI Taxonomy" id="1397368"/>
    <lineage>
        <taxon>Bacteria</taxon>
        <taxon>Bacillati</taxon>
        <taxon>Actinomycetota</taxon>
        <taxon>Actinomycetes</taxon>
        <taxon>Pseudonocardiales</taxon>
        <taxon>Pseudonocardiaceae</taxon>
        <taxon>Pseudonocardia</taxon>
    </lineage>
</organism>
<proteinExistence type="predicted"/>
<name>A0A4Q7UTV0_PSEST</name>
<gene>
    <name evidence="2" type="ORF">EV383_1285</name>
</gene>
<keyword evidence="1" id="KW-0472">Membrane</keyword>
<dbReference type="EMBL" id="SHKL01000001">
    <property type="protein sequence ID" value="RZT84444.1"/>
    <property type="molecule type" value="Genomic_DNA"/>
</dbReference>
<dbReference type="RefSeq" id="WP_130289041.1">
    <property type="nucleotide sequence ID" value="NZ_SHKL01000001.1"/>
</dbReference>
<dbReference type="Pfam" id="PF17197">
    <property type="entry name" value="DUF5134"/>
    <property type="match status" value="1"/>
</dbReference>
<comment type="caution">
    <text evidence="2">The sequence shown here is derived from an EMBL/GenBank/DDBJ whole genome shotgun (WGS) entry which is preliminary data.</text>
</comment>
<reference evidence="2 3" key="1">
    <citation type="submission" date="2019-02" db="EMBL/GenBank/DDBJ databases">
        <title>Sequencing the genomes of 1000 actinobacteria strains.</title>
        <authorList>
            <person name="Klenk H.-P."/>
        </authorList>
    </citation>
    <scope>NUCLEOTIDE SEQUENCE [LARGE SCALE GENOMIC DNA]</scope>
    <source>
        <strain evidence="2 3">DSM 45779</strain>
    </source>
</reference>
<evidence type="ECO:0000313" key="2">
    <source>
        <dbReference type="EMBL" id="RZT84444.1"/>
    </source>
</evidence>
<evidence type="ECO:0000313" key="3">
    <source>
        <dbReference type="Proteomes" id="UP000291591"/>
    </source>
</evidence>
<dbReference type="AlphaFoldDB" id="A0A4Q7UTV0"/>
<accession>A0A4Q7UTV0</accession>
<feature type="transmembrane region" description="Helical" evidence="1">
    <location>
        <begin position="6"/>
        <end position="28"/>
    </location>
</feature>
<keyword evidence="1" id="KW-1133">Transmembrane helix</keyword>
<feature type="transmembrane region" description="Helical" evidence="1">
    <location>
        <begin position="152"/>
        <end position="175"/>
    </location>
</feature>
<feature type="transmembrane region" description="Helical" evidence="1">
    <location>
        <begin position="235"/>
        <end position="254"/>
    </location>
</feature>
<keyword evidence="3" id="KW-1185">Reference proteome</keyword>
<feature type="transmembrane region" description="Helical" evidence="1">
    <location>
        <begin position="97"/>
        <end position="118"/>
    </location>
</feature>
<evidence type="ECO:0000256" key="1">
    <source>
        <dbReference type="SAM" id="Phobius"/>
    </source>
</evidence>
<dbReference type="InterPro" id="IPR033458">
    <property type="entry name" value="DUF5134"/>
</dbReference>
<protein>
    <submittedName>
        <fullName evidence="2">Uncharacterized protein DUF5134</fullName>
    </submittedName>
</protein>